<dbReference type="PRINTS" id="PR00625">
    <property type="entry name" value="JDOMAIN"/>
</dbReference>
<reference evidence="3 4" key="1">
    <citation type="submission" date="2020-08" db="EMBL/GenBank/DDBJ databases">
        <authorList>
            <person name="Newling K."/>
            <person name="Davey J."/>
            <person name="Forrester S."/>
        </authorList>
    </citation>
    <scope>NUCLEOTIDE SEQUENCE [LARGE SCALE GENOMIC DNA]</scope>
    <source>
        <strain evidence="4">Crithidia deanei Carvalho (ATCC PRA-265)</strain>
    </source>
</reference>
<evidence type="ECO:0000256" key="1">
    <source>
        <dbReference type="SAM" id="Phobius"/>
    </source>
</evidence>
<keyword evidence="1" id="KW-0472">Membrane</keyword>
<dbReference type="SUPFAM" id="SSF46565">
    <property type="entry name" value="Chaperone J-domain"/>
    <property type="match status" value="1"/>
</dbReference>
<gene>
    <name evidence="3" type="ORF">ADEAN_000739400</name>
</gene>
<feature type="transmembrane region" description="Helical" evidence="1">
    <location>
        <begin position="209"/>
        <end position="228"/>
    </location>
</feature>
<keyword evidence="1" id="KW-1133">Transmembrane helix</keyword>
<organism evidence="3 4">
    <name type="scientific">Angomonas deanei</name>
    <dbReference type="NCBI Taxonomy" id="59799"/>
    <lineage>
        <taxon>Eukaryota</taxon>
        <taxon>Discoba</taxon>
        <taxon>Euglenozoa</taxon>
        <taxon>Kinetoplastea</taxon>
        <taxon>Metakinetoplastina</taxon>
        <taxon>Trypanosomatida</taxon>
        <taxon>Trypanosomatidae</taxon>
        <taxon>Strigomonadinae</taxon>
        <taxon>Angomonas</taxon>
    </lineage>
</organism>
<evidence type="ECO:0000313" key="3">
    <source>
        <dbReference type="EMBL" id="CAD2219881.1"/>
    </source>
</evidence>
<dbReference type="InterPro" id="IPR001623">
    <property type="entry name" value="DnaJ_domain"/>
</dbReference>
<sequence>MPFYLCEGDIKAVFTATVSYTESNSNDKRGGTSTRYVTSGPHTLDTSFDLNKTQIYAGYKYNIGHIHTALRSEQIPLQMIKLPSVDTSGATLNLFEQSTTTMKDFLQQEVRRQAQETAQAMVRQFHPAANSISVEFSQFEIRLEAITPCFVPCYVIKANYDEQEYHLFVAGLTGKVGGPFLINALYAGRATALAVAASCLLFSPNKATGVVFAAVGAVAGYYIAFYAAKYFPQYRRDYLRNKRDQLRKKYQLNDAGGYRPDINSKRRTEEYHHSTYWDDHAYEKKKTNRNQNINSNNKRSIIRDPKQYYRTLELNGDESVNEIRSAYRKLVLKNHPDVGGSTADMTKINEAYRVLRDPARREAYDRSG</sequence>
<evidence type="ECO:0000313" key="4">
    <source>
        <dbReference type="Proteomes" id="UP000515908"/>
    </source>
</evidence>
<dbReference type="Gene3D" id="1.10.287.110">
    <property type="entry name" value="DnaJ domain"/>
    <property type="match status" value="1"/>
</dbReference>
<dbReference type="Pfam" id="PF00226">
    <property type="entry name" value="DnaJ"/>
    <property type="match status" value="1"/>
</dbReference>
<dbReference type="AlphaFoldDB" id="A0A7G2CLT2"/>
<dbReference type="SMART" id="SM00271">
    <property type="entry name" value="DnaJ"/>
    <property type="match status" value="1"/>
</dbReference>
<feature type="transmembrane region" description="Helical" evidence="1">
    <location>
        <begin position="180"/>
        <end position="203"/>
    </location>
</feature>
<dbReference type="Proteomes" id="UP000515908">
    <property type="component" value="Chromosome 15"/>
</dbReference>
<dbReference type="InterPro" id="IPR036869">
    <property type="entry name" value="J_dom_sf"/>
</dbReference>
<dbReference type="CDD" id="cd06257">
    <property type="entry name" value="DnaJ"/>
    <property type="match status" value="1"/>
</dbReference>
<keyword evidence="1" id="KW-0812">Transmembrane</keyword>
<dbReference type="InterPro" id="IPR050817">
    <property type="entry name" value="DjlA_DnaK_co-chaperone"/>
</dbReference>
<keyword evidence="4" id="KW-1185">Reference proteome</keyword>
<evidence type="ECO:0000259" key="2">
    <source>
        <dbReference type="PROSITE" id="PS50076"/>
    </source>
</evidence>
<name>A0A7G2CLT2_9TRYP</name>
<dbReference type="PROSITE" id="PS50076">
    <property type="entry name" value="DNAJ_2"/>
    <property type="match status" value="1"/>
</dbReference>
<dbReference type="EMBL" id="LR877159">
    <property type="protein sequence ID" value="CAD2219881.1"/>
    <property type="molecule type" value="Genomic_DNA"/>
</dbReference>
<protein>
    <submittedName>
        <fullName evidence="3">DnaJ domain containing protein, putative</fullName>
    </submittedName>
</protein>
<proteinExistence type="predicted"/>
<feature type="domain" description="J" evidence="2">
    <location>
        <begin position="307"/>
        <end position="368"/>
    </location>
</feature>
<dbReference type="VEuPathDB" id="TriTrypDB:ADEAN_000739400"/>
<dbReference type="PANTHER" id="PTHR24074">
    <property type="entry name" value="CO-CHAPERONE PROTEIN DJLA"/>
    <property type="match status" value="1"/>
</dbReference>
<accession>A0A7G2CLT2</accession>